<feature type="domain" description="Winged helix-turn-helix" evidence="2">
    <location>
        <begin position="180"/>
        <end position="243"/>
    </location>
</feature>
<protein>
    <submittedName>
        <fullName evidence="4 5">Uncharacterized protein LOC106174272 isoform X1</fullName>
    </submittedName>
</protein>
<dbReference type="AlphaFoldDB" id="A0A1S3JLH9"/>
<dbReference type="InterPro" id="IPR055121">
    <property type="entry name" value="HTH_69"/>
</dbReference>
<dbReference type="GO" id="GO:0009116">
    <property type="term" value="P:nucleoside metabolic process"/>
    <property type="evidence" value="ECO:0007669"/>
    <property type="project" value="InterPro"/>
</dbReference>
<dbReference type="GeneID" id="106174272"/>
<dbReference type="Gene3D" id="3.40.50.1580">
    <property type="entry name" value="Nucleoside phosphorylase domain"/>
    <property type="match status" value="1"/>
</dbReference>
<dbReference type="RefSeq" id="XP_013411227.1">
    <property type="nucleotide sequence ID" value="XM_013555773.2"/>
</dbReference>
<dbReference type="RefSeq" id="XP_013411207.1">
    <property type="nucleotide sequence ID" value="XM_013555753.2"/>
</dbReference>
<evidence type="ECO:0000313" key="3">
    <source>
        <dbReference type="Proteomes" id="UP000085678"/>
    </source>
</evidence>
<dbReference type="SUPFAM" id="SSF53167">
    <property type="entry name" value="Purine and uridine phosphorylases"/>
    <property type="match status" value="1"/>
</dbReference>
<dbReference type="Pfam" id="PF22979">
    <property type="entry name" value="HTH_69"/>
    <property type="match status" value="1"/>
</dbReference>
<dbReference type="Proteomes" id="UP000085678">
    <property type="component" value="Unplaced"/>
</dbReference>
<keyword evidence="3" id="KW-1185">Reference proteome</keyword>
<evidence type="ECO:0000313" key="4">
    <source>
        <dbReference type="RefSeq" id="XP_013411207.1"/>
    </source>
</evidence>
<dbReference type="GO" id="GO:0003824">
    <property type="term" value="F:catalytic activity"/>
    <property type="evidence" value="ECO:0007669"/>
    <property type="project" value="InterPro"/>
</dbReference>
<dbReference type="OrthoDB" id="1577640at2759"/>
<reference evidence="4 5" key="1">
    <citation type="submission" date="2025-04" db="UniProtKB">
        <authorList>
            <consortium name="RefSeq"/>
        </authorList>
    </citation>
    <scope>IDENTIFICATION</scope>
    <source>
        <tissue evidence="4 5">Gonads</tissue>
    </source>
</reference>
<evidence type="ECO:0000313" key="6">
    <source>
        <dbReference type="RefSeq" id="XP_013411227.1"/>
    </source>
</evidence>
<dbReference type="KEGG" id="lak:106174272"/>
<organism evidence="3 6">
    <name type="scientific">Lingula anatina</name>
    <name type="common">Brachiopod</name>
    <name type="synonym">Lingula unguis</name>
    <dbReference type="NCBI Taxonomy" id="7574"/>
    <lineage>
        <taxon>Eukaryota</taxon>
        <taxon>Metazoa</taxon>
        <taxon>Spiralia</taxon>
        <taxon>Lophotrochozoa</taxon>
        <taxon>Brachiopoda</taxon>
        <taxon>Linguliformea</taxon>
        <taxon>Lingulata</taxon>
        <taxon>Lingulida</taxon>
        <taxon>Linguloidea</taxon>
        <taxon>Lingulidae</taxon>
        <taxon>Lingula</taxon>
    </lineage>
</organism>
<dbReference type="STRING" id="7574.A0A1S3JLH9"/>
<evidence type="ECO:0000259" key="2">
    <source>
        <dbReference type="Pfam" id="PF22979"/>
    </source>
</evidence>
<dbReference type="PANTHER" id="PTHR47705">
    <property type="entry name" value="AGAP000321-PA"/>
    <property type="match status" value="1"/>
</dbReference>
<name>A0A1S3JLH9_LINAN</name>
<proteinExistence type="predicted"/>
<evidence type="ECO:0000256" key="1">
    <source>
        <dbReference type="SAM" id="MobiDB-lite"/>
    </source>
</evidence>
<accession>A0A1S3JLH9</accession>
<sequence length="518" mass="58521">MAANEEEIVMTPSKKGKATRIKIERKRRKELDPTQIAHEAGGQHKGLVVGKDIGEDKDDASPQLQLEFKCWLEDAKSGMHIPEGRLIKFWFVDTASYLDRVTTAYEFFRDLVQPHDFPRDYVGFIKKCMKLMQNPMYSQARKVDIELKPLDEEEAPMSPGGEFLVEVGQGDSNGLQKVDKRSDEEIAREKVLTTLETAYPNVLSVDDIVQMTSVDTGLVSMVLDELKTKSLIVQMDQGSWMRQVHKDAKTEVKVVKQMPIIQRAQQPTIAIITSNYYEKIAVDSMMEEKTTFMRYKGTGGESNVYTLGYIGEHRVVSTKLPMIGHSRAAKISTGNTTTRLLGTFAQVDHVMLVGCGGGVPHFTDFYKHCRLGDVVISTPNQKGYMYIYCDKVVQDKDNQVQYTLKSWSPHDLLLQRISEQMKEQFEANPDVRPWDVCIEEGLQLLGTQEQDFSRPPASSDKLFMNVGGSDVIEVGHPPAPENDKLYKADAPDHSFWHHRVRAPGRCQRLFTPGLCVPS</sequence>
<dbReference type="RefSeq" id="XP_013411233.1">
    <property type="nucleotide sequence ID" value="XM_013555779.2"/>
</dbReference>
<evidence type="ECO:0000313" key="7">
    <source>
        <dbReference type="RefSeq" id="XP_013411233.1"/>
    </source>
</evidence>
<dbReference type="RefSeq" id="XP_013411216.1">
    <property type="nucleotide sequence ID" value="XM_013555762.2"/>
</dbReference>
<gene>
    <name evidence="4 5 6 7" type="primary">LOC106174272</name>
</gene>
<evidence type="ECO:0000313" key="5">
    <source>
        <dbReference type="RefSeq" id="XP_013411216.1"/>
    </source>
</evidence>
<dbReference type="PANTHER" id="PTHR47705:SF1">
    <property type="entry name" value="PNP_UDP_1 DOMAIN-CONTAINING PROTEIN"/>
    <property type="match status" value="1"/>
</dbReference>
<feature type="region of interest" description="Disordered" evidence="1">
    <location>
        <begin position="1"/>
        <end position="20"/>
    </location>
</feature>
<dbReference type="InterPro" id="IPR035994">
    <property type="entry name" value="Nucleoside_phosphorylase_sf"/>
</dbReference>